<sequence>MRNPKNKQQRVVGGIIMSDEKESADEKRNEDENADNRLVDGEPKSGIVPLGEVVKTDWLNNHLKSVKKAEEDRFRW</sequence>
<dbReference type="STRING" id="1798697.A2373_03015"/>
<accession>A0A1F6NEP2</accession>
<name>A0A1F6NEP2_9BACT</name>
<reference evidence="2 3" key="1">
    <citation type="journal article" date="2016" name="Nat. Commun.">
        <title>Thousands of microbial genomes shed light on interconnected biogeochemical processes in an aquifer system.</title>
        <authorList>
            <person name="Anantharaman K."/>
            <person name="Brown C.T."/>
            <person name="Hug L.A."/>
            <person name="Sharon I."/>
            <person name="Castelle C.J."/>
            <person name="Probst A.J."/>
            <person name="Thomas B.C."/>
            <person name="Singh A."/>
            <person name="Wilkins M.J."/>
            <person name="Karaoz U."/>
            <person name="Brodie E.L."/>
            <person name="Williams K.H."/>
            <person name="Hubbard S.S."/>
            <person name="Banfield J.F."/>
        </authorList>
    </citation>
    <scope>NUCLEOTIDE SEQUENCE [LARGE SCALE GENOMIC DNA]</scope>
</reference>
<evidence type="ECO:0000313" key="2">
    <source>
        <dbReference type="EMBL" id="OGH82377.1"/>
    </source>
</evidence>
<proteinExistence type="predicted"/>
<evidence type="ECO:0000256" key="1">
    <source>
        <dbReference type="SAM" id="MobiDB-lite"/>
    </source>
</evidence>
<gene>
    <name evidence="2" type="ORF">A2373_03015</name>
</gene>
<dbReference type="AlphaFoldDB" id="A0A1F6NEP2"/>
<feature type="compositionally biased region" description="Basic and acidic residues" evidence="1">
    <location>
        <begin position="18"/>
        <end position="43"/>
    </location>
</feature>
<dbReference type="Proteomes" id="UP000176300">
    <property type="component" value="Unassembled WGS sequence"/>
</dbReference>
<feature type="region of interest" description="Disordered" evidence="1">
    <location>
        <begin position="1"/>
        <end position="46"/>
    </location>
</feature>
<comment type="caution">
    <text evidence="2">The sequence shown here is derived from an EMBL/GenBank/DDBJ whole genome shotgun (WGS) entry which is preliminary data.</text>
</comment>
<dbReference type="EMBL" id="MFQS01000042">
    <property type="protein sequence ID" value="OGH82377.1"/>
    <property type="molecule type" value="Genomic_DNA"/>
</dbReference>
<organism evidence="2 3">
    <name type="scientific">Candidatus Magasanikbacteria bacterium RIFOXYB1_FULL_40_15</name>
    <dbReference type="NCBI Taxonomy" id="1798697"/>
    <lineage>
        <taxon>Bacteria</taxon>
        <taxon>Candidatus Magasanikiibacteriota</taxon>
    </lineage>
</organism>
<evidence type="ECO:0000313" key="3">
    <source>
        <dbReference type="Proteomes" id="UP000176300"/>
    </source>
</evidence>
<protein>
    <submittedName>
        <fullName evidence="2">Uncharacterized protein</fullName>
    </submittedName>
</protein>